<proteinExistence type="predicted"/>
<dbReference type="Gene3D" id="3.40.350.10">
    <property type="entry name" value="Creatinase/prolidase N-terminal domain"/>
    <property type="match status" value="1"/>
</dbReference>
<feature type="domain" description="Peptidase M24" evidence="1">
    <location>
        <begin position="132"/>
        <end position="334"/>
    </location>
</feature>
<evidence type="ECO:0000313" key="4">
    <source>
        <dbReference type="Proteomes" id="UP000215215"/>
    </source>
</evidence>
<dbReference type="SUPFAM" id="SSF53092">
    <property type="entry name" value="Creatinase/prolidase N-terminal domain"/>
    <property type="match status" value="1"/>
</dbReference>
<dbReference type="InterPro" id="IPR000994">
    <property type="entry name" value="Pept_M24"/>
</dbReference>
<dbReference type="InterPro" id="IPR001714">
    <property type="entry name" value="Pept_M24_MAP"/>
</dbReference>
<dbReference type="InterPro" id="IPR029149">
    <property type="entry name" value="Creatin/AminoP/Spt16_N"/>
</dbReference>
<name>A0A235BTC2_UNCW3</name>
<dbReference type="EMBL" id="NOZQ01000103">
    <property type="protein sequence ID" value="OYD15750.1"/>
    <property type="molecule type" value="Genomic_DNA"/>
</dbReference>
<dbReference type="InterPro" id="IPR036005">
    <property type="entry name" value="Creatinase/aminopeptidase-like"/>
</dbReference>
<evidence type="ECO:0000259" key="2">
    <source>
        <dbReference type="Pfam" id="PF01321"/>
    </source>
</evidence>
<feature type="domain" description="Creatinase N-terminal" evidence="2">
    <location>
        <begin position="3"/>
        <end position="124"/>
    </location>
</feature>
<dbReference type="CDD" id="cd01092">
    <property type="entry name" value="APP-like"/>
    <property type="match status" value="1"/>
</dbReference>
<reference evidence="3 4" key="1">
    <citation type="submission" date="2017-07" db="EMBL/GenBank/DDBJ databases">
        <title>Recovery of genomes from metagenomes via a dereplication, aggregation, and scoring strategy.</title>
        <authorList>
            <person name="Sieber C.M."/>
            <person name="Probst A.J."/>
            <person name="Sharrar A."/>
            <person name="Thomas B.C."/>
            <person name="Hess M."/>
            <person name="Tringe S.G."/>
            <person name="Banfield J.F."/>
        </authorList>
    </citation>
    <scope>NUCLEOTIDE SEQUENCE [LARGE SCALE GENOMIC DNA]</scope>
    <source>
        <strain evidence="3">JGI_Cruoil_03_44_89</strain>
    </source>
</reference>
<dbReference type="GO" id="GO:0004177">
    <property type="term" value="F:aminopeptidase activity"/>
    <property type="evidence" value="ECO:0007669"/>
    <property type="project" value="UniProtKB-ARBA"/>
</dbReference>
<dbReference type="InterPro" id="IPR000587">
    <property type="entry name" value="Creatinase_N"/>
</dbReference>
<dbReference type="Proteomes" id="UP000215215">
    <property type="component" value="Unassembled WGS sequence"/>
</dbReference>
<evidence type="ECO:0000259" key="1">
    <source>
        <dbReference type="Pfam" id="PF00557"/>
    </source>
</evidence>
<protein>
    <recommendedName>
        <fullName evidence="5">Xaa-Pro dipeptidase</fullName>
    </recommendedName>
</protein>
<evidence type="ECO:0000313" key="3">
    <source>
        <dbReference type="EMBL" id="OYD15750.1"/>
    </source>
</evidence>
<evidence type="ECO:0008006" key="5">
    <source>
        <dbReference type="Google" id="ProtNLM"/>
    </source>
</evidence>
<comment type="caution">
    <text evidence="3">The sequence shown here is derived from an EMBL/GenBank/DDBJ whole genome shotgun (WGS) entry which is preliminary data.</text>
</comment>
<dbReference type="PANTHER" id="PTHR46112">
    <property type="entry name" value="AMINOPEPTIDASE"/>
    <property type="match status" value="1"/>
</dbReference>
<gene>
    <name evidence="3" type="ORF">CH333_04925</name>
</gene>
<dbReference type="AlphaFoldDB" id="A0A235BTC2"/>
<dbReference type="PANTHER" id="PTHR46112:SF3">
    <property type="entry name" value="AMINOPEPTIDASE YPDF"/>
    <property type="match status" value="1"/>
</dbReference>
<dbReference type="PRINTS" id="PR00599">
    <property type="entry name" value="MAPEPTIDASE"/>
</dbReference>
<dbReference type="Pfam" id="PF01321">
    <property type="entry name" value="Creatinase_N"/>
    <property type="match status" value="1"/>
</dbReference>
<dbReference type="Pfam" id="PF00557">
    <property type="entry name" value="Peptidase_M24"/>
    <property type="match status" value="1"/>
</dbReference>
<accession>A0A235BTC2</accession>
<organism evidence="3 4">
    <name type="scientific">candidate division WOR-3 bacterium JGI_Cruoil_03_44_89</name>
    <dbReference type="NCBI Taxonomy" id="1973748"/>
    <lineage>
        <taxon>Bacteria</taxon>
        <taxon>Bacteria division WOR-3</taxon>
    </lineage>
</organism>
<dbReference type="InterPro" id="IPR050659">
    <property type="entry name" value="Peptidase_M24B"/>
</dbReference>
<dbReference type="Gene3D" id="3.90.230.10">
    <property type="entry name" value="Creatinase/methionine aminopeptidase superfamily"/>
    <property type="match status" value="1"/>
</dbReference>
<dbReference type="GO" id="GO:0008235">
    <property type="term" value="F:metalloexopeptidase activity"/>
    <property type="evidence" value="ECO:0007669"/>
    <property type="project" value="UniProtKB-ARBA"/>
</dbReference>
<dbReference type="SUPFAM" id="SSF55920">
    <property type="entry name" value="Creatinase/aminopeptidase"/>
    <property type="match status" value="1"/>
</dbReference>
<sequence length="347" mass="38591">MDRIDRVRERMKVQALVVTDQTNIRYLTGYRGDNGVLLLTEKTAVLITDPRYEQSSRAEVGDAEIVITNNGVIEKLTTLPHLKKIKKVGFEREGIGYSDYEKLKGALDDKELVPISNLVGELRMRKDEDEIKCIKRACEIGDAVLREVSREISPHSTEKDIAAEIEFLMKKHGGDKQSFDTIVAAGDNSALPHAIPTDRKVDGENILLVDMGVLYEGYASDMTRTFLLRKGGRERDIYAIVSEAQGRAIEAIKPGVELKDIDEIARKYIGDEHYGDNFGHALGHGVGLSVHELPRISNKCTYRAEEGMVFTVEPGIYIPGFGGVRIEDLILVTKTGYEVITKSPKAS</sequence>